<feature type="compositionally biased region" description="Polar residues" evidence="2">
    <location>
        <begin position="25"/>
        <end position="40"/>
    </location>
</feature>
<feature type="compositionally biased region" description="Basic and acidic residues" evidence="2">
    <location>
        <begin position="122"/>
        <end position="131"/>
    </location>
</feature>
<accession>A0A3G2UZ01</accession>
<evidence type="ECO:0000256" key="2">
    <source>
        <dbReference type="SAM" id="MobiDB-lite"/>
    </source>
</evidence>
<evidence type="ECO:0000313" key="4">
    <source>
        <dbReference type="EMBL" id="AYO79262.1"/>
    </source>
</evidence>
<dbReference type="InterPro" id="IPR025282">
    <property type="entry name" value="DUF4214"/>
</dbReference>
<reference evidence="4 5" key="1">
    <citation type="submission" date="2018-10" db="EMBL/GenBank/DDBJ databases">
        <title>Characterization and genome analysis of a novel bacterium Sphingobium yanoikuyae SJTF8 capable of degrading PAHs.</title>
        <authorList>
            <person name="Yin C."/>
            <person name="Xiong W."/>
            <person name="Liang R."/>
        </authorList>
    </citation>
    <scope>NUCLEOTIDE SEQUENCE [LARGE SCALE GENOMIC DNA]</scope>
    <source>
        <strain evidence="4 5">SJTF8</strain>
    </source>
</reference>
<feature type="domain" description="DUF4214" evidence="3">
    <location>
        <begin position="396"/>
        <end position="446"/>
    </location>
</feature>
<feature type="compositionally biased region" description="Polar residues" evidence="2">
    <location>
        <begin position="110"/>
        <end position="121"/>
    </location>
</feature>
<dbReference type="RefSeq" id="WP_080727009.1">
    <property type="nucleotide sequence ID" value="NZ_CAIGKD010000012.1"/>
</dbReference>
<dbReference type="EMBL" id="CP033230">
    <property type="protein sequence ID" value="AYO79262.1"/>
    <property type="molecule type" value="Genomic_DNA"/>
</dbReference>
<name>A0A3G2UZ01_SPHYA</name>
<feature type="region of interest" description="Disordered" evidence="2">
    <location>
        <begin position="1"/>
        <end position="63"/>
    </location>
</feature>
<dbReference type="Proteomes" id="UP000280708">
    <property type="component" value="Chromosome"/>
</dbReference>
<evidence type="ECO:0000313" key="5">
    <source>
        <dbReference type="Proteomes" id="UP000280708"/>
    </source>
</evidence>
<dbReference type="AlphaFoldDB" id="A0A3G2UZ01"/>
<dbReference type="Pfam" id="PF13946">
    <property type="entry name" value="DUF4214"/>
    <property type="match status" value="2"/>
</dbReference>
<organism evidence="4 5">
    <name type="scientific">Sphingobium yanoikuyae</name>
    <name type="common">Sphingomonas yanoikuyae</name>
    <dbReference type="NCBI Taxonomy" id="13690"/>
    <lineage>
        <taxon>Bacteria</taxon>
        <taxon>Pseudomonadati</taxon>
        <taxon>Pseudomonadota</taxon>
        <taxon>Alphaproteobacteria</taxon>
        <taxon>Sphingomonadales</taxon>
        <taxon>Sphingomonadaceae</taxon>
        <taxon>Sphingobium</taxon>
    </lineage>
</organism>
<feature type="domain" description="DUF4214" evidence="3">
    <location>
        <begin position="320"/>
        <end position="383"/>
    </location>
</feature>
<evidence type="ECO:0000259" key="3">
    <source>
        <dbReference type="Pfam" id="PF13946"/>
    </source>
</evidence>
<sequence length="594" mass="65286">MNQKFNDTSRHKMKRRFTGRKGPEVTSQSPVETRVSTVSTKDPVARLDPSPETTAVADHGDNFDEQLQTLIEGMGTEIERVQAAQRAKIEALVSERRNAEVKLREKIAQSRRSAQPASQKSAKGDAGKAGESEAVTDAATARTIATLEAWLDDARRQNAALEHRVDARTIELGLAEKRVAAIEERERQALEKSDQLSLSLATAQADFRALFDRMGQRLSDFSRNAHMREAMARDEIAAERLQVQQDRVVEALRADQALVRQQLCAEAARLAVSQPSQASAILDLLKFDDDQSAIGDAPSFGADDPVDFLAARGPAAMTLAIDPSFEIAAAMRWADAEFIGAAYRWLLGRDTDHHGLASYTKLLSRGRLRQDVLVDIAQSAEAMDRLNGGSLVQIEDDQEFIHESYHQLLGRAADAEGVNHYAGQLAAGVARRTIMMDMSASQEAQRTNRPLSAALRGIKMVNDNGYRLRQILRRWTPRFAEARRYASYAARIAAVECLAARRHRDTLAQLDALRQTVDDRIEAAYRLGSKKALASISLVDSASPSVSLSPASMGHQAIPVSGTILSRLLKPGASRTPTQIIQAIRAEIKELELN</sequence>
<gene>
    <name evidence="4" type="ORF">EBF16_21705</name>
</gene>
<protein>
    <submittedName>
        <fullName evidence="4">DUF4214 domain-containing protein</fullName>
    </submittedName>
</protein>
<feature type="coiled-coil region" evidence="1">
    <location>
        <begin position="144"/>
        <end position="171"/>
    </location>
</feature>
<evidence type="ECO:0000256" key="1">
    <source>
        <dbReference type="SAM" id="Coils"/>
    </source>
</evidence>
<proteinExistence type="predicted"/>
<feature type="region of interest" description="Disordered" evidence="2">
    <location>
        <begin position="105"/>
        <end position="136"/>
    </location>
</feature>
<keyword evidence="1" id="KW-0175">Coiled coil</keyword>
<dbReference type="Gene3D" id="1.10.3130.20">
    <property type="entry name" value="Phycobilisome linker domain"/>
    <property type="match status" value="1"/>
</dbReference>
<dbReference type="InterPro" id="IPR038255">
    <property type="entry name" value="PBS_linker_sf"/>
</dbReference>